<dbReference type="Pfam" id="PF13797">
    <property type="entry name" value="Post_transc_reg"/>
    <property type="match status" value="1"/>
</dbReference>
<evidence type="ECO:0008006" key="3">
    <source>
        <dbReference type="Google" id="ProtNLM"/>
    </source>
</evidence>
<gene>
    <name evidence="1" type="ORF">OW157_02375</name>
</gene>
<proteinExistence type="predicted"/>
<dbReference type="InterPro" id="IPR025716">
    <property type="entry name" value="Post-transcriptional_regulator"/>
</dbReference>
<dbReference type="RefSeq" id="WP_268751729.1">
    <property type="nucleotide sequence ID" value="NZ_JAPRFQ010000001.1"/>
</dbReference>
<evidence type="ECO:0000313" key="2">
    <source>
        <dbReference type="Proteomes" id="UP001146670"/>
    </source>
</evidence>
<dbReference type="EMBL" id="JAPRFR010000001">
    <property type="protein sequence ID" value="MCZ0725411.1"/>
    <property type="molecule type" value="Genomic_DNA"/>
</dbReference>
<name>A0A9X3JF02_9LACT</name>
<reference evidence="1" key="1">
    <citation type="submission" date="2022-12" db="EMBL/GenBank/DDBJ databases">
        <title>Description and comparative metabolic analysis of Aerococcus sp. nov., isolated from the feces of a pig.</title>
        <authorList>
            <person name="Chang Y.-H."/>
        </authorList>
    </citation>
    <scope>NUCLEOTIDE SEQUENCE</scope>
    <source>
        <strain evidence="1">YH-aer222</strain>
    </source>
</reference>
<keyword evidence="2" id="KW-1185">Reference proteome</keyword>
<dbReference type="Proteomes" id="UP001146670">
    <property type="component" value="Unassembled WGS sequence"/>
</dbReference>
<protein>
    <recommendedName>
        <fullName evidence="3">Post-transcriptional regulator</fullName>
    </recommendedName>
</protein>
<sequence>MEISKYTLMCLRPAFRHKAREFAKQGYGHINWEDIERYFLDYAWKREKPRSLVKKRQMIKRLSANDYFDYAKLKATVYDVSPLEDMDINNLL</sequence>
<organism evidence="1 2">
    <name type="scientific">Aerococcus kribbianus</name>
    <dbReference type="NCBI Taxonomy" id="2999064"/>
    <lineage>
        <taxon>Bacteria</taxon>
        <taxon>Bacillati</taxon>
        <taxon>Bacillota</taxon>
        <taxon>Bacilli</taxon>
        <taxon>Lactobacillales</taxon>
        <taxon>Aerococcaceae</taxon>
        <taxon>Aerococcus</taxon>
    </lineage>
</organism>
<accession>A0A9X3JF02</accession>
<comment type="caution">
    <text evidence="1">The sequence shown here is derived from an EMBL/GenBank/DDBJ whole genome shotgun (WGS) entry which is preliminary data.</text>
</comment>
<dbReference type="AlphaFoldDB" id="A0A9X3JF02"/>
<evidence type="ECO:0000313" key="1">
    <source>
        <dbReference type="EMBL" id="MCZ0725411.1"/>
    </source>
</evidence>